<organism evidence="2 3">
    <name type="scientific">Littorina saxatilis</name>
    <dbReference type="NCBI Taxonomy" id="31220"/>
    <lineage>
        <taxon>Eukaryota</taxon>
        <taxon>Metazoa</taxon>
        <taxon>Spiralia</taxon>
        <taxon>Lophotrochozoa</taxon>
        <taxon>Mollusca</taxon>
        <taxon>Gastropoda</taxon>
        <taxon>Caenogastropoda</taxon>
        <taxon>Littorinimorpha</taxon>
        <taxon>Littorinoidea</taxon>
        <taxon>Littorinidae</taxon>
        <taxon>Littorina</taxon>
    </lineage>
</organism>
<evidence type="ECO:0000256" key="1">
    <source>
        <dbReference type="SAM" id="MobiDB-lite"/>
    </source>
</evidence>
<feature type="compositionally biased region" description="Polar residues" evidence="1">
    <location>
        <begin position="28"/>
        <end position="43"/>
    </location>
</feature>
<evidence type="ECO:0000313" key="2">
    <source>
        <dbReference type="EMBL" id="KAK7101446.1"/>
    </source>
</evidence>
<gene>
    <name evidence="2" type="ORF">V1264_019828</name>
</gene>
<feature type="region of interest" description="Disordered" evidence="1">
    <location>
        <begin position="25"/>
        <end position="112"/>
    </location>
</feature>
<evidence type="ECO:0000313" key="3">
    <source>
        <dbReference type="Proteomes" id="UP001374579"/>
    </source>
</evidence>
<comment type="caution">
    <text evidence="2">The sequence shown here is derived from an EMBL/GenBank/DDBJ whole genome shotgun (WGS) entry which is preliminary data.</text>
</comment>
<protein>
    <submittedName>
        <fullName evidence="2">Uncharacterized protein</fullName>
    </submittedName>
</protein>
<accession>A0AAN9GAP8</accession>
<keyword evidence="3" id="KW-1185">Reference proteome</keyword>
<proteinExistence type="predicted"/>
<dbReference type="Proteomes" id="UP001374579">
    <property type="component" value="Unassembled WGS sequence"/>
</dbReference>
<dbReference type="AlphaFoldDB" id="A0AAN9GAP8"/>
<name>A0AAN9GAP8_9CAEN</name>
<dbReference type="EMBL" id="JBAMIC010000010">
    <property type="protein sequence ID" value="KAK7101446.1"/>
    <property type="molecule type" value="Genomic_DNA"/>
</dbReference>
<reference evidence="2 3" key="1">
    <citation type="submission" date="2024-02" db="EMBL/GenBank/DDBJ databases">
        <title>Chromosome-scale genome assembly of the rough periwinkle Littorina saxatilis.</title>
        <authorList>
            <person name="De Jode A."/>
            <person name="Faria R."/>
            <person name="Formenti G."/>
            <person name="Sims Y."/>
            <person name="Smith T.P."/>
            <person name="Tracey A."/>
            <person name="Wood J.M.D."/>
            <person name="Zagrodzka Z.B."/>
            <person name="Johannesson K."/>
            <person name="Butlin R.K."/>
            <person name="Leder E.H."/>
        </authorList>
    </citation>
    <scope>NUCLEOTIDE SEQUENCE [LARGE SCALE GENOMIC DNA]</scope>
    <source>
        <strain evidence="2">Snail1</strain>
        <tissue evidence="2">Muscle</tissue>
    </source>
</reference>
<feature type="compositionally biased region" description="Polar residues" evidence="1">
    <location>
        <begin position="57"/>
        <end position="66"/>
    </location>
</feature>
<sequence length="129" mass="13901">MVGAIVGVGLVMTISITAAICWRRKSATSRSSGQDPTTTSSSVKDAAPTVSPEPSPLRQSSSNEDNLYSEIRDPDDTYAISEMQSIYDKPSPYSNDDGDREPYMQLTSKTNDVNMPASNAAYVNTKLSV</sequence>